<evidence type="ECO:0000256" key="1">
    <source>
        <dbReference type="SAM" id="Phobius"/>
    </source>
</evidence>
<proteinExistence type="predicted"/>
<protein>
    <submittedName>
        <fullName evidence="2">Uncharacterized protein</fullName>
    </submittedName>
</protein>
<keyword evidence="1" id="KW-0812">Transmembrane</keyword>
<dbReference type="RefSeq" id="XP_009844644.1">
    <property type="nucleotide sequence ID" value="XM_009846342.1"/>
</dbReference>
<keyword evidence="1" id="KW-0472">Membrane</keyword>
<name>W4FGB7_APHAT</name>
<evidence type="ECO:0000313" key="2">
    <source>
        <dbReference type="EMBL" id="ETV65891.1"/>
    </source>
</evidence>
<sequence length="61" mass="6895">MGLKLVGDQRKVLLGVIVGTGICAFPLFWKTRRGHDLFSQEKPEAVYEAEVKKTLDAYKKD</sequence>
<dbReference type="VEuPathDB" id="FungiDB:H257_17532"/>
<dbReference type="EMBL" id="KI913222">
    <property type="protein sequence ID" value="ETV65891.1"/>
    <property type="molecule type" value="Genomic_DNA"/>
</dbReference>
<gene>
    <name evidence="2" type="ORF">H257_17532</name>
</gene>
<feature type="transmembrane region" description="Helical" evidence="1">
    <location>
        <begin position="12"/>
        <end position="29"/>
    </location>
</feature>
<reference evidence="2" key="1">
    <citation type="submission" date="2013-12" db="EMBL/GenBank/DDBJ databases">
        <title>The Genome Sequence of Aphanomyces astaci APO3.</title>
        <authorList>
            <consortium name="The Broad Institute Genomics Platform"/>
            <person name="Russ C."/>
            <person name="Tyler B."/>
            <person name="van West P."/>
            <person name="Dieguez-Uribeondo J."/>
            <person name="Young S.K."/>
            <person name="Zeng Q."/>
            <person name="Gargeya S."/>
            <person name="Fitzgerald M."/>
            <person name="Abouelleil A."/>
            <person name="Alvarado L."/>
            <person name="Chapman S.B."/>
            <person name="Gainer-Dewar J."/>
            <person name="Goldberg J."/>
            <person name="Griggs A."/>
            <person name="Gujja S."/>
            <person name="Hansen M."/>
            <person name="Howarth C."/>
            <person name="Imamovic A."/>
            <person name="Ireland A."/>
            <person name="Larimer J."/>
            <person name="McCowan C."/>
            <person name="Murphy C."/>
            <person name="Pearson M."/>
            <person name="Poon T.W."/>
            <person name="Priest M."/>
            <person name="Roberts A."/>
            <person name="Saif S."/>
            <person name="Shea T."/>
            <person name="Sykes S."/>
            <person name="Wortman J."/>
            <person name="Nusbaum C."/>
            <person name="Birren B."/>
        </authorList>
    </citation>
    <scope>NUCLEOTIDE SEQUENCE [LARGE SCALE GENOMIC DNA]</scope>
    <source>
        <strain evidence="2">APO3</strain>
    </source>
</reference>
<organism evidence="2">
    <name type="scientific">Aphanomyces astaci</name>
    <name type="common">Crayfish plague agent</name>
    <dbReference type="NCBI Taxonomy" id="112090"/>
    <lineage>
        <taxon>Eukaryota</taxon>
        <taxon>Sar</taxon>
        <taxon>Stramenopiles</taxon>
        <taxon>Oomycota</taxon>
        <taxon>Saprolegniomycetes</taxon>
        <taxon>Saprolegniales</taxon>
        <taxon>Verrucalvaceae</taxon>
        <taxon>Aphanomyces</taxon>
    </lineage>
</organism>
<accession>W4FGB7</accession>
<dbReference type="OrthoDB" id="184707at2759"/>
<dbReference type="GeneID" id="20819528"/>
<keyword evidence="1" id="KW-1133">Transmembrane helix</keyword>
<dbReference type="AlphaFoldDB" id="W4FGB7"/>